<keyword evidence="4" id="KW-1185">Reference proteome</keyword>
<dbReference type="GO" id="GO:0005886">
    <property type="term" value="C:plasma membrane"/>
    <property type="evidence" value="ECO:0007669"/>
    <property type="project" value="TreeGrafter"/>
</dbReference>
<feature type="transmembrane region" description="Helical" evidence="1">
    <location>
        <begin position="107"/>
        <end position="127"/>
    </location>
</feature>
<keyword evidence="1" id="KW-0472">Membrane</keyword>
<dbReference type="Pfam" id="PF00990">
    <property type="entry name" value="GGDEF"/>
    <property type="match status" value="1"/>
</dbReference>
<dbReference type="KEGG" id="euz:DVS28_a1641"/>
<dbReference type="FunFam" id="3.30.70.270:FF:000001">
    <property type="entry name" value="Diguanylate cyclase domain protein"/>
    <property type="match status" value="1"/>
</dbReference>
<name>A0A346XVT6_9ACTN</name>
<proteinExistence type="predicted"/>
<dbReference type="GO" id="GO:1902201">
    <property type="term" value="P:negative regulation of bacterial-type flagellum-dependent cell motility"/>
    <property type="evidence" value="ECO:0007669"/>
    <property type="project" value="TreeGrafter"/>
</dbReference>
<keyword evidence="1" id="KW-0812">Transmembrane</keyword>
<dbReference type="NCBIfam" id="TIGR00254">
    <property type="entry name" value="GGDEF"/>
    <property type="match status" value="1"/>
</dbReference>
<dbReference type="CDD" id="cd01949">
    <property type="entry name" value="GGDEF"/>
    <property type="match status" value="1"/>
</dbReference>
<protein>
    <submittedName>
        <fullName evidence="3">GGDEF domain</fullName>
    </submittedName>
</protein>
<feature type="domain" description="GGDEF" evidence="2">
    <location>
        <begin position="205"/>
        <end position="332"/>
    </location>
</feature>
<dbReference type="InterPro" id="IPR000160">
    <property type="entry name" value="GGDEF_dom"/>
</dbReference>
<dbReference type="SUPFAM" id="SSF55073">
    <property type="entry name" value="Nucleotide cyclase"/>
    <property type="match status" value="1"/>
</dbReference>
<dbReference type="Proteomes" id="UP000264006">
    <property type="component" value="Chromosome"/>
</dbReference>
<keyword evidence="1" id="KW-1133">Transmembrane helix</keyword>
<dbReference type="InterPro" id="IPR043128">
    <property type="entry name" value="Rev_trsase/Diguanyl_cyclase"/>
</dbReference>
<dbReference type="PANTHER" id="PTHR45138:SF24">
    <property type="entry name" value="DIGUANYLATE CYCLASE DGCC-RELATED"/>
    <property type="match status" value="1"/>
</dbReference>
<evidence type="ECO:0000313" key="4">
    <source>
        <dbReference type="Proteomes" id="UP000264006"/>
    </source>
</evidence>
<reference evidence="3 4" key="1">
    <citation type="submission" date="2018-09" db="EMBL/GenBank/DDBJ databases">
        <title>Complete genome sequence of Euzebya sp. DY32-46 isolated from seawater of Pacific Ocean.</title>
        <authorList>
            <person name="Xu L."/>
            <person name="Wu Y.-H."/>
            <person name="Xu X.-W."/>
        </authorList>
    </citation>
    <scope>NUCLEOTIDE SEQUENCE [LARGE SCALE GENOMIC DNA]</scope>
    <source>
        <strain evidence="3 4">DY32-46</strain>
    </source>
</reference>
<dbReference type="OrthoDB" id="23692at2"/>
<dbReference type="Gene3D" id="3.30.70.270">
    <property type="match status" value="1"/>
</dbReference>
<feature type="transmembrane region" description="Helical" evidence="1">
    <location>
        <begin position="84"/>
        <end position="100"/>
    </location>
</feature>
<dbReference type="InterPro" id="IPR029787">
    <property type="entry name" value="Nucleotide_cyclase"/>
</dbReference>
<evidence type="ECO:0000256" key="1">
    <source>
        <dbReference type="SAM" id="Phobius"/>
    </source>
</evidence>
<dbReference type="GO" id="GO:0043709">
    <property type="term" value="P:cell adhesion involved in single-species biofilm formation"/>
    <property type="evidence" value="ECO:0007669"/>
    <property type="project" value="TreeGrafter"/>
</dbReference>
<feature type="transmembrane region" description="Helical" evidence="1">
    <location>
        <begin position="52"/>
        <end position="72"/>
    </location>
</feature>
<dbReference type="InterPro" id="IPR050469">
    <property type="entry name" value="Diguanylate_Cyclase"/>
</dbReference>
<dbReference type="PANTHER" id="PTHR45138">
    <property type="entry name" value="REGULATORY COMPONENTS OF SENSORY TRANSDUCTION SYSTEM"/>
    <property type="match status" value="1"/>
</dbReference>
<dbReference type="PROSITE" id="PS50887">
    <property type="entry name" value="GGDEF"/>
    <property type="match status" value="1"/>
</dbReference>
<accession>A0A346XVT6</accession>
<evidence type="ECO:0000259" key="2">
    <source>
        <dbReference type="PROSITE" id="PS50887"/>
    </source>
</evidence>
<dbReference type="AlphaFoldDB" id="A0A346XVT6"/>
<gene>
    <name evidence="3" type="ORF">DVS28_a1641</name>
</gene>
<feature type="transmembrane region" description="Helical" evidence="1">
    <location>
        <begin position="28"/>
        <end position="45"/>
    </location>
</feature>
<sequence length="347" mass="36414">MGALLVVGAPSLVGLSIAADFWYLTLGYAVGAVLLVGLLVALHRGRTTSRDILRVLVGLGLFLFALVSWSIVEQQATPLETGYFVFRSVVLVSGVAFVAFRPRTAVLISLGLIACGGALLAVRGVTLIGGSDLRVGVVETLALLLAMVAIHRSMSVEAERMEQSAEAATISAELAFVDELTGLPNRRQMQSLLAAGLARTAAGAHPDAVLMFDLDHFKRINDSLGHDVGDEVLQRTAAVASAAIRDGDVVGRWGGEEFVALLLEADESQARAVAERCRRALEAVGGAVGVTASFGVTVLQAGDTVSTCLRRADLALYDAKQAGRNRVVVRSEQAGPAQPKGLHGQPR</sequence>
<dbReference type="SMART" id="SM00267">
    <property type="entry name" value="GGDEF"/>
    <property type="match status" value="1"/>
</dbReference>
<dbReference type="EMBL" id="CP031165">
    <property type="protein sequence ID" value="AXV06333.1"/>
    <property type="molecule type" value="Genomic_DNA"/>
</dbReference>
<organism evidence="3 4">
    <name type="scientific">Euzebya pacifica</name>
    <dbReference type="NCBI Taxonomy" id="1608957"/>
    <lineage>
        <taxon>Bacteria</taxon>
        <taxon>Bacillati</taxon>
        <taxon>Actinomycetota</taxon>
        <taxon>Nitriliruptoria</taxon>
        <taxon>Euzebyales</taxon>
    </lineage>
</organism>
<evidence type="ECO:0000313" key="3">
    <source>
        <dbReference type="EMBL" id="AXV06333.1"/>
    </source>
</evidence>
<dbReference type="GO" id="GO:0052621">
    <property type="term" value="F:diguanylate cyclase activity"/>
    <property type="evidence" value="ECO:0007669"/>
    <property type="project" value="TreeGrafter"/>
</dbReference>